<evidence type="ECO:0000256" key="1">
    <source>
        <dbReference type="SAM" id="MobiDB-lite"/>
    </source>
</evidence>
<dbReference type="AlphaFoldDB" id="A0AAD5UP47"/>
<evidence type="ECO:0000313" key="4">
    <source>
        <dbReference type="Proteomes" id="UP001212997"/>
    </source>
</evidence>
<dbReference type="SMART" id="SM00666">
    <property type="entry name" value="PB1"/>
    <property type="match status" value="1"/>
</dbReference>
<dbReference type="EMBL" id="JANAWD010001281">
    <property type="protein sequence ID" value="KAJ3473717.1"/>
    <property type="molecule type" value="Genomic_DNA"/>
</dbReference>
<dbReference type="InterPro" id="IPR000270">
    <property type="entry name" value="PB1_dom"/>
</dbReference>
<feature type="region of interest" description="Disordered" evidence="1">
    <location>
        <begin position="392"/>
        <end position="439"/>
    </location>
</feature>
<feature type="compositionally biased region" description="Low complexity" evidence="1">
    <location>
        <begin position="418"/>
        <end position="429"/>
    </location>
</feature>
<protein>
    <recommendedName>
        <fullName evidence="2">PB1 domain-containing protein</fullName>
    </recommendedName>
</protein>
<dbReference type="Proteomes" id="UP001212997">
    <property type="component" value="Unassembled WGS sequence"/>
</dbReference>
<feature type="region of interest" description="Disordered" evidence="1">
    <location>
        <begin position="174"/>
        <end position="195"/>
    </location>
</feature>
<evidence type="ECO:0000313" key="3">
    <source>
        <dbReference type="EMBL" id="KAJ3473717.1"/>
    </source>
</evidence>
<dbReference type="SUPFAM" id="SSF54277">
    <property type="entry name" value="CAD &amp; PB1 domains"/>
    <property type="match status" value="1"/>
</dbReference>
<dbReference type="Pfam" id="PF00564">
    <property type="entry name" value="PB1"/>
    <property type="match status" value="1"/>
</dbReference>
<dbReference type="PROSITE" id="PS51745">
    <property type="entry name" value="PB1"/>
    <property type="match status" value="1"/>
</dbReference>
<feature type="domain" description="PB1" evidence="2">
    <location>
        <begin position="4"/>
        <end position="79"/>
    </location>
</feature>
<evidence type="ECO:0000259" key="2">
    <source>
        <dbReference type="PROSITE" id="PS51745"/>
    </source>
</evidence>
<sequence>MSSSTVFKFTKPPDGLTRRVMFQTPPSWAELSAKIESLYKISRSDVGVSYIDADGDEVTLSSDEELQELYKQQLYRPNPIFGSESSKAIKFAVRDITVSRESEQSKPSPQYIDTTTYRNTFGAHGFPDIYEIAAADDWQRVPSLGNELYMSVGRDGSPNEASPHAFVEAIESDASVQGDGDDNKSNSTVTPSDFGVILDKGKGKAKAETIPDEDNASTISMVDAVPPAQLPVSIHKDDTVASLSRKLSVSSALERHRGTPKTPAAATPRANAPDGDAPDPPLPDLNNLPTTPTASLSNDVANLFNTLSTVFASHPELSEGLRNIVQNARNGSYLSTHSASLTRAAQEIRRSAQVSAEDLRRAGEDARRAAEEAAGRRVAQAIETIIRTLTEITSGPSASSQEPVTSTPITQRNPPGFRSRILSRRSLGSPNTTVWSSPT</sequence>
<feature type="region of interest" description="Disordered" evidence="1">
    <location>
        <begin position="249"/>
        <end position="293"/>
    </location>
</feature>
<dbReference type="Gene3D" id="3.10.20.90">
    <property type="entry name" value="Phosphatidylinositol 3-kinase Catalytic Subunit, Chain A, domain 1"/>
    <property type="match status" value="1"/>
</dbReference>
<accession>A0AAD5UP47</accession>
<keyword evidence="4" id="KW-1185">Reference proteome</keyword>
<dbReference type="InterPro" id="IPR053793">
    <property type="entry name" value="PB1-like"/>
</dbReference>
<feature type="compositionally biased region" description="Low complexity" evidence="1">
    <location>
        <begin position="284"/>
        <end position="293"/>
    </location>
</feature>
<comment type="caution">
    <text evidence="3">The sequence shown here is derived from an EMBL/GenBank/DDBJ whole genome shotgun (WGS) entry which is preliminary data.</text>
</comment>
<feature type="compositionally biased region" description="Polar residues" evidence="1">
    <location>
        <begin position="394"/>
        <end position="413"/>
    </location>
</feature>
<name>A0AAD5UP47_9APHY</name>
<organism evidence="3 4">
    <name type="scientific">Meripilus lineatus</name>
    <dbReference type="NCBI Taxonomy" id="2056292"/>
    <lineage>
        <taxon>Eukaryota</taxon>
        <taxon>Fungi</taxon>
        <taxon>Dikarya</taxon>
        <taxon>Basidiomycota</taxon>
        <taxon>Agaricomycotina</taxon>
        <taxon>Agaricomycetes</taxon>
        <taxon>Polyporales</taxon>
        <taxon>Meripilaceae</taxon>
        <taxon>Meripilus</taxon>
    </lineage>
</organism>
<feature type="compositionally biased region" description="Polar residues" evidence="1">
    <location>
        <begin position="430"/>
        <end position="439"/>
    </location>
</feature>
<feature type="compositionally biased region" description="Low complexity" evidence="1">
    <location>
        <begin position="260"/>
        <end position="275"/>
    </location>
</feature>
<proteinExistence type="predicted"/>
<gene>
    <name evidence="3" type="ORF">NLI96_g12859</name>
</gene>
<reference evidence="3" key="1">
    <citation type="submission" date="2022-07" db="EMBL/GenBank/DDBJ databases">
        <title>Genome Sequence of Physisporinus lineatus.</title>
        <authorList>
            <person name="Buettner E."/>
        </authorList>
    </citation>
    <scope>NUCLEOTIDE SEQUENCE</scope>
    <source>
        <strain evidence="3">VT162</strain>
    </source>
</reference>